<keyword evidence="1" id="KW-0732">Signal</keyword>
<sequence length="114" mass="13133">MRKFAMTLAASMLLTVTMWGGAGLVQAEESVVTDSTGVKTELTEKQKSEIAALYKDIFAKRKEVVNKYKEYGVITEEKANKILSRLDKYQEKLEQNGYIPHWDKHKKKHSHHNH</sequence>
<organism evidence="2 3">
    <name type="scientific">Ammoniphilus resinae</name>
    <dbReference type="NCBI Taxonomy" id="861532"/>
    <lineage>
        <taxon>Bacteria</taxon>
        <taxon>Bacillati</taxon>
        <taxon>Bacillota</taxon>
        <taxon>Bacilli</taxon>
        <taxon>Bacillales</taxon>
        <taxon>Paenibacillaceae</taxon>
        <taxon>Aneurinibacillus group</taxon>
        <taxon>Ammoniphilus</taxon>
    </lineage>
</organism>
<evidence type="ECO:0000256" key="1">
    <source>
        <dbReference type="SAM" id="SignalP"/>
    </source>
</evidence>
<reference evidence="2 3" key="1">
    <citation type="submission" date="2021-03" db="EMBL/GenBank/DDBJ databases">
        <title>Genomic Encyclopedia of Type Strains, Phase IV (KMG-IV): sequencing the most valuable type-strain genomes for metagenomic binning, comparative biology and taxonomic classification.</title>
        <authorList>
            <person name="Goeker M."/>
        </authorList>
    </citation>
    <scope>NUCLEOTIDE SEQUENCE [LARGE SCALE GENOMIC DNA]</scope>
    <source>
        <strain evidence="2 3">DSM 24738</strain>
    </source>
</reference>
<dbReference type="RefSeq" id="WP_209810128.1">
    <property type="nucleotide sequence ID" value="NZ_JAGGKT010000005.1"/>
</dbReference>
<feature type="signal peptide" evidence="1">
    <location>
        <begin position="1"/>
        <end position="27"/>
    </location>
</feature>
<dbReference type="Proteomes" id="UP001519343">
    <property type="component" value="Unassembled WGS sequence"/>
</dbReference>
<dbReference type="InterPro" id="IPR024485">
    <property type="entry name" value="DUF2680"/>
</dbReference>
<comment type="caution">
    <text evidence="2">The sequence shown here is derived from an EMBL/GenBank/DDBJ whole genome shotgun (WGS) entry which is preliminary data.</text>
</comment>
<dbReference type="Pfam" id="PF10925">
    <property type="entry name" value="DUF2680"/>
    <property type="match status" value="1"/>
</dbReference>
<evidence type="ECO:0000313" key="2">
    <source>
        <dbReference type="EMBL" id="MBP1932056.1"/>
    </source>
</evidence>
<gene>
    <name evidence="2" type="ORF">J2Z37_002057</name>
</gene>
<evidence type="ECO:0000313" key="3">
    <source>
        <dbReference type="Proteomes" id="UP001519343"/>
    </source>
</evidence>
<dbReference type="EMBL" id="JAGGKT010000005">
    <property type="protein sequence ID" value="MBP1932056.1"/>
    <property type="molecule type" value="Genomic_DNA"/>
</dbReference>
<protein>
    <recommendedName>
        <fullName evidence="4">DUF2680 domain-containing protein</fullName>
    </recommendedName>
</protein>
<keyword evidence="3" id="KW-1185">Reference proteome</keyword>
<name>A0ABS4GPA4_9BACL</name>
<feature type="chain" id="PRO_5045677974" description="DUF2680 domain-containing protein" evidence="1">
    <location>
        <begin position="28"/>
        <end position="114"/>
    </location>
</feature>
<proteinExistence type="predicted"/>
<accession>A0ABS4GPA4</accession>
<evidence type="ECO:0008006" key="4">
    <source>
        <dbReference type="Google" id="ProtNLM"/>
    </source>
</evidence>